<proteinExistence type="predicted"/>
<evidence type="ECO:0000256" key="1">
    <source>
        <dbReference type="SAM" id="Phobius"/>
    </source>
</evidence>
<dbReference type="OrthoDB" id="2964023at2"/>
<protein>
    <submittedName>
        <fullName evidence="2">Uncharacterized protein</fullName>
    </submittedName>
</protein>
<reference evidence="2 3" key="1">
    <citation type="submission" date="2016-10" db="EMBL/GenBank/DDBJ databases">
        <title>Draft genome sequences of four alkaliphilic bacteria belonging to the Anaerobacillus genus.</title>
        <authorList>
            <person name="Bassil N.M."/>
            <person name="Lloyd J.R."/>
        </authorList>
    </citation>
    <scope>NUCLEOTIDE SEQUENCE [LARGE SCALE GENOMIC DNA]</scope>
    <source>
        <strain evidence="2 3">DSM 18345</strain>
    </source>
</reference>
<feature type="transmembrane region" description="Helical" evidence="1">
    <location>
        <begin position="42"/>
        <end position="61"/>
    </location>
</feature>
<keyword evidence="1" id="KW-0812">Transmembrane</keyword>
<keyword evidence="1" id="KW-0472">Membrane</keyword>
<accession>A0A1S2LRG5</accession>
<evidence type="ECO:0000313" key="3">
    <source>
        <dbReference type="Proteomes" id="UP000179524"/>
    </source>
</evidence>
<dbReference type="AlphaFoldDB" id="A0A1S2LRG5"/>
<feature type="transmembrane region" description="Helical" evidence="1">
    <location>
        <begin position="12"/>
        <end position="30"/>
    </location>
</feature>
<feature type="transmembrane region" description="Helical" evidence="1">
    <location>
        <begin position="189"/>
        <end position="207"/>
    </location>
</feature>
<gene>
    <name evidence="2" type="ORF">BKP37_09155</name>
</gene>
<evidence type="ECO:0000313" key="2">
    <source>
        <dbReference type="EMBL" id="OIJ13975.1"/>
    </source>
</evidence>
<dbReference type="RefSeq" id="WP_071309302.1">
    <property type="nucleotide sequence ID" value="NZ_MLQR01000023.1"/>
</dbReference>
<feature type="transmembrane region" description="Helical" evidence="1">
    <location>
        <begin position="67"/>
        <end position="85"/>
    </location>
</feature>
<dbReference type="EMBL" id="MLQR01000023">
    <property type="protein sequence ID" value="OIJ13975.1"/>
    <property type="molecule type" value="Genomic_DNA"/>
</dbReference>
<keyword evidence="1" id="KW-1133">Transmembrane helix</keyword>
<dbReference type="Proteomes" id="UP000179524">
    <property type="component" value="Unassembled WGS sequence"/>
</dbReference>
<comment type="caution">
    <text evidence="2">The sequence shown here is derived from an EMBL/GenBank/DDBJ whole genome shotgun (WGS) entry which is preliminary data.</text>
</comment>
<keyword evidence="3" id="KW-1185">Reference proteome</keyword>
<sequence>MNNLLFQETTSWMLIGTFGALLLFYEAYRIYKQNGVITETKLFYHTMTFVSFFQLFVIVNFDINPMISFTILFSFFIIIILIRVFKGNKTIVIYEARSEIIFPILKTKLRDMGFSFEEKDGFHDEEAIYSITEEATKISIDGGILGDETKDYRISFKSEGRSYRIEELQLSLIEAYQAQNRDKIFWKQILTNCGLGVGIIVVLGFFLY</sequence>
<organism evidence="2 3">
    <name type="scientific">Anaerobacillus alkalilacustris</name>
    <dbReference type="NCBI Taxonomy" id="393763"/>
    <lineage>
        <taxon>Bacteria</taxon>
        <taxon>Bacillati</taxon>
        <taxon>Bacillota</taxon>
        <taxon>Bacilli</taxon>
        <taxon>Bacillales</taxon>
        <taxon>Bacillaceae</taxon>
        <taxon>Anaerobacillus</taxon>
    </lineage>
</organism>
<name>A0A1S2LRG5_9BACI</name>